<reference evidence="1 2" key="1">
    <citation type="submission" date="2020-04" db="EMBL/GenBank/DDBJ databases">
        <title>Whole-genome sequencing of Vibrio spp. from China reveals different genetic environments of blaCTX-M-14 among diverse lineages.</title>
        <authorList>
            <person name="Zheng Z."/>
            <person name="Ye L."/>
            <person name="Chen S."/>
        </authorList>
    </citation>
    <scope>NUCLEOTIDE SEQUENCE [LARGE SCALE GENOMIC DNA]</scope>
    <source>
        <strain evidence="1 2">Vb0574</strain>
    </source>
</reference>
<name>A0A7Y0S535_VIBPH</name>
<dbReference type="RefSeq" id="WP_025558395.1">
    <property type="nucleotide sequence ID" value="NZ_CP046762.1"/>
</dbReference>
<proteinExistence type="predicted"/>
<organism evidence="1 2">
    <name type="scientific">Vibrio parahaemolyticus</name>
    <dbReference type="NCBI Taxonomy" id="670"/>
    <lineage>
        <taxon>Bacteria</taxon>
        <taxon>Pseudomonadati</taxon>
        <taxon>Pseudomonadota</taxon>
        <taxon>Gammaproteobacteria</taxon>
        <taxon>Vibrionales</taxon>
        <taxon>Vibrionaceae</taxon>
        <taxon>Vibrio</taxon>
    </lineage>
</organism>
<gene>
    <name evidence="1" type="ORF">HKB21_12280</name>
</gene>
<dbReference type="EMBL" id="JABCLD010001111">
    <property type="protein sequence ID" value="NMU26397.1"/>
    <property type="molecule type" value="Genomic_DNA"/>
</dbReference>
<evidence type="ECO:0000313" key="2">
    <source>
        <dbReference type="Proteomes" id="UP000555836"/>
    </source>
</evidence>
<dbReference type="Proteomes" id="UP000555836">
    <property type="component" value="Unassembled WGS sequence"/>
</dbReference>
<evidence type="ECO:0000313" key="1">
    <source>
        <dbReference type="EMBL" id="NMU26397.1"/>
    </source>
</evidence>
<sequence length="88" mass="9966">MNEEPICKLVGGFMKYPKIISIDVNSDRLDVFEGRTRTHKKCAVVYFSGPEGWGVTMNIALDSVDDFIADKKFQMHFIELAKDHLGIS</sequence>
<dbReference type="AlphaFoldDB" id="A0A7Y0S535"/>
<comment type="caution">
    <text evidence="1">The sequence shown here is derived from an EMBL/GenBank/DDBJ whole genome shotgun (WGS) entry which is preliminary data.</text>
</comment>
<protein>
    <submittedName>
        <fullName evidence="1">Uncharacterized protein</fullName>
    </submittedName>
</protein>
<accession>A0A7Y0S535</accession>